<dbReference type="GO" id="GO:0000288">
    <property type="term" value="P:nuclear-transcribed mRNA catabolic process, deadenylation-dependent decay"/>
    <property type="evidence" value="ECO:0007669"/>
    <property type="project" value="TreeGrafter"/>
</dbReference>
<dbReference type="FunCoup" id="A0A7E6CTR9">
    <property type="interactions" value="2"/>
</dbReference>
<evidence type="ECO:0000256" key="4">
    <source>
        <dbReference type="PROSITE-ProRule" id="PRU00176"/>
    </source>
</evidence>
<keyword evidence="7" id="KW-1185">Reference proteome</keyword>
<dbReference type="GO" id="GO:0005737">
    <property type="term" value="C:cytoplasm"/>
    <property type="evidence" value="ECO:0007669"/>
    <property type="project" value="UniProtKB-SubCell"/>
</dbReference>
<dbReference type="PANTHER" id="PTHR23236">
    <property type="entry name" value="EUKARYOTIC TRANSLATION INITIATION FACTOR 4B/4H"/>
    <property type="match status" value="1"/>
</dbReference>
<feature type="compositionally biased region" description="Acidic residues" evidence="5">
    <location>
        <begin position="52"/>
        <end position="65"/>
    </location>
</feature>
<organism evidence="7 8">
    <name type="scientific">Phyllostomus discolor</name>
    <name type="common">pale spear-nosed bat</name>
    <dbReference type="NCBI Taxonomy" id="89673"/>
    <lineage>
        <taxon>Eukaryota</taxon>
        <taxon>Metazoa</taxon>
        <taxon>Chordata</taxon>
        <taxon>Craniata</taxon>
        <taxon>Vertebrata</taxon>
        <taxon>Euteleostomi</taxon>
        <taxon>Mammalia</taxon>
        <taxon>Eutheria</taxon>
        <taxon>Laurasiatheria</taxon>
        <taxon>Chiroptera</taxon>
        <taxon>Yangochiroptera</taxon>
        <taxon>Phyllostomidae</taxon>
        <taxon>Phyllostominae</taxon>
        <taxon>Phyllostomus</taxon>
    </lineage>
</organism>
<dbReference type="GeneID" id="114488414"/>
<dbReference type="InterPro" id="IPR000504">
    <property type="entry name" value="RRM_dom"/>
</dbReference>
<evidence type="ECO:0000256" key="2">
    <source>
        <dbReference type="ARBA" id="ARBA00022490"/>
    </source>
</evidence>
<protein>
    <submittedName>
        <fullName evidence="8">Embryonic polyadenylate-binding protein 2</fullName>
    </submittedName>
</protein>
<feature type="compositionally biased region" description="Basic and acidic residues" evidence="5">
    <location>
        <begin position="39"/>
        <end position="51"/>
    </location>
</feature>
<comment type="subcellular location">
    <subcellularLocation>
        <location evidence="1">Cytoplasm</location>
    </subcellularLocation>
</comment>
<evidence type="ECO:0000256" key="3">
    <source>
        <dbReference type="ARBA" id="ARBA00022884"/>
    </source>
</evidence>
<feature type="region of interest" description="Disordered" evidence="5">
    <location>
        <begin position="28"/>
        <end position="66"/>
    </location>
</feature>
<evidence type="ECO:0000256" key="5">
    <source>
        <dbReference type="SAM" id="MobiDB-lite"/>
    </source>
</evidence>
<accession>A0A7E6CTR9</accession>
<dbReference type="CTD" id="390748"/>
<dbReference type="InterPro" id="IPR035979">
    <property type="entry name" value="RBD_domain_sf"/>
</dbReference>
<proteinExistence type="predicted"/>
<evidence type="ECO:0000313" key="8">
    <source>
        <dbReference type="RefSeq" id="XP_035869464.1"/>
    </source>
</evidence>
<dbReference type="SMART" id="SM00360">
    <property type="entry name" value="RRM"/>
    <property type="match status" value="1"/>
</dbReference>
<dbReference type="InterPro" id="IPR012677">
    <property type="entry name" value="Nucleotide-bd_a/b_plait_sf"/>
</dbReference>
<name>A0A7E6CTR9_9CHIR</name>
<evidence type="ECO:0000259" key="6">
    <source>
        <dbReference type="PROSITE" id="PS50102"/>
    </source>
</evidence>
<feature type="region of interest" description="Disordered" evidence="5">
    <location>
        <begin position="260"/>
        <end position="281"/>
    </location>
</feature>
<dbReference type="InParanoid" id="A0A7E6CTR9"/>
<dbReference type="PANTHER" id="PTHR23236:SF27">
    <property type="entry name" value="EMBRYONIC POLYADENYLATE-BINDING PROTEIN 2"/>
    <property type="match status" value="1"/>
</dbReference>
<gene>
    <name evidence="8" type="primary">PABPN1L</name>
</gene>
<sequence>MWPFSSRALFPPPTEAWLQRVLSDPEAQGWGAWSQTEKTPLEPEYGDRKEEEETGKEEDNEEDSDFPLFLLEIENLPEDLLEDLPKHPVPDQELEAIKLNLWAVEQAQEPELPRAQGRAGKEEGAGSVLAPQLRGCPCPEAPVEKAEADPRSIYVGNVDYESTAEELEAYFNLCGEVQRVSIPCNKFSGHPKGYAYIEFATESSAHAAVGLDQSVFRGRVIKVMPKKACLPGISSTDRGGLQGHPGARGTPRCQGGTLLLQQQPPERGPLQTARAEEASAGGKDLAQGGYSMFSGPQLHSELGKEAWSQVPAHLGLA</sequence>
<dbReference type="RefSeq" id="XP_035869464.1">
    <property type="nucleotide sequence ID" value="XM_036013571.1"/>
</dbReference>
<dbReference type="GO" id="GO:0008143">
    <property type="term" value="F:poly(A) binding"/>
    <property type="evidence" value="ECO:0007669"/>
    <property type="project" value="TreeGrafter"/>
</dbReference>
<keyword evidence="3 4" id="KW-0694">RNA-binding</keyword>
<dbReference type="GO" id="GO:0005634">
    <property type="term" value="C:nucleus"/>
    <property type="evidence" value="ECO:0007669"/>
    <property type="project" value="TreeGrafter"/>
</dbReference>
<dbReference type="Gene3D" id="3.30.70.330">
    <property type="match status" value="1"/>
</dbReference>
<dbReference type="AlphaFoldDB" id="A0A7E6CTR9"/>
<keyword evidence="2" id="KW-0963">Cytoplasm</keyword>
<evidence type="ECO:0000313" key="7">
    <source>
        <dbReference type="Proteomes" id="UP000504628"/>
    </source>
</evidence>
<dbReference type="SUPFAM" id="SSF54928">
    <property type="entry name" value="RNA-binding domain, RBD"/>
    <property type="match status" value="1"/>
</dbReference>
<dbReference type="PROSITE" id="PS50102">
    <property type="entry name" value="RRM"/>
    <property type="match status" value="1"/>
</dbReference>
<feature type="domain" description="RRM" evidence="6">
    <location>
        <begin position="151"/>
        <end position="228"/>
    </location>
</feature>
<dbReference type="Pfam" id="PF00076">
    <property type="entry name" value="RRM_1"/>
    <property type="match status" value="1"/>
</dbReference>
<dbReference type="OrthoDB" id="4726at2759"/>
<reference evidence="8" key="1">
    <citation type="submission" date="2025-08" db="UniProtKB">
        <authorList>
            <consortium name="RefSeq"/>
        </authorList>
    </citation>
    <scope>IDENTIFICATION</scope>
    <source>
        <tissue evidence="8">Muscle</tissue>
    </source>
</reference>
<dbReference type="KEGG" id="pdic:114488414"/>
<dbReference type="Proteomes" id="UP000504628">
    <property type="component" value="Chromosome 12"/>
</dbReference>
<evidence type="ECO:0000256" key="1">
    <source>
        <dbReference type="ARBA" id="ARBA00004496"/>
    </source>
</evidence>